<dbReference type="PANTHER" id="PTHR43628">
    <property type="entry name" value="ACTIVATOR OF C KINASE PROTEIN 1-RELATED"/>
    <property type="match status" value="1"/>
</dbReference>
<dbReference type="HOGENOM" id="CLU_1013679_0_0_1"/>
<dbReference type="InterPro" id="IPR052945">
    <property type="entry name" value="Mitotic_Regulator"/>
</dbReference>
<feature type="compositionally biased region" description="Polar residues" evidence="1">
    <location>
        <begin position="265"/>
        <end position="275"/>
    </location>
</feature>
<dbReference type="SUPFAM" id="SSF81901">
    <property type="entry name" value="HCP-like"/>
    <property type="match status" value="1"/>
</dbReference>
<dbReference type="SMART" id="SM00671">
    <property type="entry name" value="SEL1"/>
    <property type="match status" value="3"/>
</dbReference>
<evidence type="ECO:0000313" key="2">
    <source>
        <dbReference type="EMBL" id="EED93225.1"/>
    </source>
</evidence>
<accession>B8C1E0</accession>
<evidence type="ECO:0000313" key="3">
    <source>
        <dbReference type="Proteomes" id="UP000001449"/>
    </source>
</evidence>
<dbReference type="Pfam" id="PF08238">
    <property type="entry name" value="Sel1"/>
    <property type="match status" value="3"/>
</dbReference>
<keyword evidence="3" id="KW-1185">Reference proteome</keyword>
<dbReference type="Gene3D" id="1.25.40.10">
    <property type="entry name" value="Tetratricopeptide repeat domain"/>
    <property type="match status" value="1"/>
</dbReference>
<organism evidence="2 3">
    <name type="scientific">Thalassiosira pseudonana</name>
    <name type="common">Marine diatom</name>
    <name type="synonym">Cyclotella nana</name>
    <dbReference type="NCBI Taxonomy" id="35128"/>
    <lineage>
        <taxon>Eukaryota</taxon>
        <taxon>Sar</taxon>
        <taxon>Stramenopiles</taxon>
        <taxon>Ochrophyta</taxon>
        <taxon>Bacillariophyta</taxon>
        <taxon>Coscinodiscophyceae</taxon>
        <taxon>Thalassiosirophycidae</taxon>
        <taxon>Thalassiosirales</taxon>
        <taxon>Thalassiosiraceae</taxon>
        <taxon>Thalassiosira</taxon>
    </lineage>
</organism>
<reference evidence="2 3" key="2">
    <citation type="journal article" date="2008" name="Nature">
        <title>The Phaeodactylum genome reveals the evolutionary history of diatom genomes.</title>
        <authorList>
            <person name="Bowler C."/>
            <person name="Allen A.E."/>
            <person name="Badger J.H."/>
            <person name="Grimwood J."/>
            <person name="Jabbari K."/>
            <person name="Kuo A."/>
            <person name="Maheswari U."/>
            <person name="Martens C."/>
            <person name="Maumus F."/>
            <person name="Otillar R.P."/>
            <person name="Rayko E."/>
            <person name="Salamov A."/>
            <person name="Vandepoele K."/>
            <person name="Beszteri B."/>
            <person name="Gruber A."/>
            <person name="Heijde M."/>
            <person name="Katinka M."/>
            <person name="Mock T."/>
            <person name="Valentin K."/>
            <person name="Verret F."/>
            <person name="Berges J.A."/>
            <person name="Brownlee C."/>
            <person name="Cadoret J.P."/>
            <person name="Chiovitti A."/>
            <person name="Choi C.J."/>
            <person name="Coesel S."/>
            <person name="De Martino A."/>
            <person name="Detter J.C."/>
            <person name="Durkin C."/>
            <person name="Falciatore A."/>
            <person name="Fournet J."/>
            <person name="Haruta M."/>
            <person name="Huysman M.J."/>
            <person name="Jenkins B.D."/>
            <person name="Jiroutova K."/>
            <person name="Jorgensen R.E."/>
            <person name="Joubert Y."/>
            <person name="Kaplan A."/>
            <person name="Kroger N."/>
            <person name="Kroth P.G."/>
            <person name="La Roche J."/>
            <person name="Lindquist E."/>
            <person name="Lommer M."/>
            <person name="Martin-Jezequel V."/>
            <person name="Lopez P.J."/>
            <person name="Lucas S."/>
            <person name="Mangogna M."/>
            <person name="McGinnis K."/>
            <person name="Medlin L.K."/>
            <person name="Montsant A."/>
            <person name="Oudot-Le Secq M.P."/>
            <person name="Napoli C."/>
            <person name="Obornik M."/>
            <person name="Parker M.S."/>
            <person name="Petit J.L."/>
            <person name="Porcel B.M."/>
            <person name="Poulsen N."/>
            <person name="Robison M."/>
            <person name="Rychlewski L."/>
            <person name="Rynearson T.A."/>
            <person name="Schmutz J."/>
            <person name="Shapiro H."/>
            <person name="Siaut M."/>
            <person name="Stanley M."/>
            <person name="Sussman M.R."/>
            <person name="Taylor A.R."/>
            <person name="Vardi A."/>
            <person name="von Dassow P."/>
            <person name="Vyverman W."/>
            <person name="Willis A."/>
            <person name="Wyrwicz L.S."/>
            <person name="Rokhsar D.S."/>
            <person name="Weissenbach J."/>
            <person name="Armbrust E.V."/>
            <person name="Green B.R."/>
            <person name="Van de Peer Y."/>
            <person name="Grigoriev I.V."/>
        </authorList>
    </citation>
    <scope>NUCLEOTIDE SEQUENCE [LARGE SCALE GENOMIC DNA]</scope>
    <source>
        <strain evidence="2 3">CCMP1335</strain>
    </source>
</reference>
<proteinExistence type="predicted"/>
<evidence type="ECO:0000256" key="1">
    <source>
        <dbReference type="SAM" id="MobiDB-lite"/>
    </source>
</evidence>
<dbReference type="EMBL" id="CM000641">
    <property type="protein sequence ID" value="EED93225.1"/>
    <property type="molecule type" value="Genomic_DNA"/>
</dbReference>
<dbReference type="OMA" id="NADGMAY"/>
<dbReference type="AlphaFoldDB" id="B8C1E0"/>
<dbReference type="InterPro" id="IPR011990">
    <property type="entry name" value="TPR-like_helical_dom_sf"/>
</dbReference>
<dbReference type="eggNOG" id="ENOG502TGS9">
    <property type="taxonomic scope" value="Eukaryota"/>
</dbReference>
<name>B8C1E0_THAPS</name>
<dbReference type="PaxDb" id="35128-Thaps4267"/>
<gene>
    <name evidence="2" type="ORF">THAPSDRAFT_4267</name>
</gene>
<dbReference type="PANTHER" id="PTHR43628:SF1">
    <property type="entry name" value="CHITIN SYNTHASE REGULATORY FACTOR 2-RELATED"/>
    <property type="match status" value="1"/>
</dbReference>
<dbReference type="Proteomes" id="UP000001449">
    <property type="component" value="Chromosome 4"/>
</dbReference>
<dbReference type="RefSeq" id="XP_002289688.1">
    <property type="nucleotide sequence ID" value="XM_002289652.1"/>
</dbReference>
<feature type="region of interest" description="Disordered" evidence="1">
    <location>
        <begin position="228"/>
        <end position="275"/>
    </location>
</feature>
<dbReference type="InterPro" id="IPR006597">
    <property type="entry name" value="Sel1-like"/>
</dbReference>
<dbReference type="KEGG" id="tps:THAPSDRAFT_4267"/>
<sequence>MAEDGHIYCRKCVTETIDADANELLSPVTRKIIGTNLVVPPTIQCLIEKLVATGGVEQKLLGVWAKQSLVEVSAYVRKTKERAEQGSPEHMALLGRWYLLGEQEGIDCNAETGYKWCKEAARQDNADGMAYQGFCLVQGYGIEKNRNDGFELLVEAANYGSAFAAYKLGSYYHIGVQGFKADAKRSTKWLTNAIELNKIRSTLSDSDLENVDQYLSISDPKKVKPTTDYASGISTNMPSKSAGSHVKNSGASSLPSEIHHGGENDTLSTLTPHNE</sequence>
<protein>
    <submittedName>
        <fullName evidence="2">Uncharacterized protein</fullName>
    </submittedName>
</protein>
<dbReference type="GeneID" id="7452614"/>
<dbReference type="InParanoid" id="B8C1E0"/>
<reference evidence="2 3" key="1">
    <citation type="journal article" date="2004" name="Science">
        <title>The genome of the diatom Thalassiosira pseudonana: ecology, evolution, and metabolism.</title>
        <authorList>
            <person name="Armbrust E.V."/>
            <person name="Berges J.A."/>
            <person name="Bowler C."/>
            <person name="Green B.R."/>
            <person name="Martinez D."/>
            <person name="Putnam N.H."/>
            <person name="Zhou S."/>
            <person name="Allen A.E."/>
            <person name="Apt K.E."/>
            <person name="Bechner M."/>
            <person name="Brzezinski M.A."/>
            <person name="Chaal B.K."/>
            <person name="Chiovitti A."/>
            <person name="Davis A.K."/>
            <person name="Demarest M.S."/>
            <person name="Detter J.C."/>
            <person name="Glavina T."/>
            <person name="Goodstein D."/>
            <person name="Hadi M.Z."/>
            <person name="Hellsten U."/>
            <person name="Hildebrand M."/>
            <person name="Jenkins B.D."/>
            <person name="Jurka J."/>
            <person name="Kapitonov V.V."/>
            <person name="Kroger N."/>
            <person name="Lau W.W."/>
            <person name="Lane T.W."/>
            <person name="Larimer F.W."/>
            <person name="Lippmeier J.C."/>
            <person name="Lucas S."/>
            <person name="Medina M."/>
            <person name="Montsant A."/>
            <person name="Obornik M."/>
            <person name="Parker M.S."/>
            <person name="Palenik B."/>
            <person name="Pazour G.J."/>
            <person name="Richardson P.M."/>
            <person name="Rynearson T.A."/>
            <person name="Saito M.A."/>
            <person name="Schwartz D.C."/>
            <person name="Thamatrakoln K."/>
            <person name="Valentin K."/>
            <person name="Vardi A."/>
            <person name="Wilkerson F.P."/>
            <person name="Rokhsar D.S."/>
        </authorList>
    </citation>
    <scope>NUCLEOTIDE SEQUENCE [LARGE SCALE GENOMIC DNA]</scope>
    <source>
        <strain evidence="2 3">CCMP1335</strain>
    </source>
</reference>
<feature type="compositionally biased region" description="Polar residues" evidence="1">
    <location>
        <begin position="228"/>
        <end position="255"/>
    </location>
</feature>